<dbReference type="GeneID" id="83013208"/>
<dbReference type="NCBIfam" id="NF037979">
    <property type="entry name" value="Na_transp"/>
    <property type="match status" value="1"/>
</dbReference>
<keyword evidence="6" id="KW-0769">Symport</keyword>
<dbReference type="RefSeq" id="WP_042402107.1">
    <property type="nucleotide sequence ID" value="NZ_CYYT01000047.1"/>
</dbReference>
<evidence type="ECO:0000256" key="2">
    <source>
        <dbReference type="ARBA" id="ARBA00022448"/>
    </source>
</evidence>
<keyword evidence="5 7" id="KW-0472">Membrane</keyword>
<keyword evidence="3 6" id="KW-0812">Transmembrane</keyword>
<keyword evidence="4 7" id="KW-1133">Transmembrane helix</keyword>
<evidence type="ECO:0000313" key="9">
    <source>
        <dbReference type="Proteomes" id="UP000095558"/>
    </source>
</evidence>
<evidence type="ECO:0000313" key="8">
    <source>
        <dbReference type="EMBL" id="CUO13849.1"/>
    </source>
</evidence>
<feature type="transmembrane region" description="Helical" evidence="7">
    <location>
        <begin position="386"/>
        <end position="408"/>
    </location>
</feature>
<feature type="transmembrane region" description="Helical" evidence="7">
    <location>
        <begin position="12"/>
        <end position="31"/>
    </location>
</feature>
<proteinExistence type="inferred from homology"/>
<organism evidence="8 9">
    <name type="scientific">Clostridium disporicum</name>
    <dbReference type="NCBI Taxonomy" id="84024"/>
    <lineage>
        <taxon>Bacteria</taxon>
        <taxon>Bacillati</taxon>
        <taxon>Bacillota</taxon>
        <taxon>Clostridia</taxon>
        <taxon>Eubacteriales</taxon>
        <taxon>Clostridiaceae</taxon>
        <taxon>Clostridium</taxon>
    </lineage>
</organism>
<evidence type="ECO:0000256" key="1">
    <source>
        <dbReference type="ARBA" id="ARBA00004141"/>
    </source>
</evidence>
<evidence type="ECO:0000256" key="7">
    <source>
        <dbReference type="SAM" id="Phobius"/>
    </source>
</evidence>
<gene>
    <name evidence="8" type="ORF">ERS852470_01539</name>
</gene>
<dbReference type="GO" id="GO:0016020">
    <property type="term" value="C:membrane"/>
    <property type="evidence" value="ECO:0007669"/>
    <property type="project" value="UniProtKB-SubCell"/>
</dbReference>
<evidence type="ECO:0000256" key="4">
    <source>
        <dbReference type="ARBA" id="ARBA00022989"/>
    </source>
</evidence>
<reference evidence="8 9" key="1">
    <citation type="submission" date="2015-09" db="EMBL/GenBank/DDBJ databases">
        <authorList>
            <consortium name="Pathogen Informatics"/>
        </authorList>
    </citation>
    <scope>NUCLEOTIDE SEQUENCE [LARGE SCALE GENOMIC DNA]</scope>
    <source>
        <strain evidence="8 9">2789STDY5834855</strain>
    </source>
</reference>
<dbReference type="SUPFAM" id="SSF161070">
    <property type="entry name" value="SNF-like"/>
    <property type="match status" value="1"/>
</dbReference>
<comment type="subcellular location">
    <subcellularLocation>
        <location evidence="1">Membrane</location>
        <topology evidence="1">Multi-pass membrane protein</topology>
    </subcellularLocation>
</comment>
<dbReference type="PROSITE" id="PS50267">
    <property type="entry name" value="NA_NEUROTRAN_SYMP_3"/>
    <property type="match status" value="1"/>
</dbReference>
<feature type="transmembrane region" description="Helical" evidence="7">
    <location>
        <begin position="315"/>
        <end position="339"/>
    </location>
</feature>
<dbReference type="PROSITE" id="PS00610">
    <property type="entry name" value="NA_NEUROTRAN_SYMP_1"/>
    <property type="match status" value="1"/>
</dbReference>
<dbReference type="CDD" id="cd10334">
    <property type="entry name" value="SLC6sbd_u1"/>
    <property type="match status" value="1"/>
</dbReference>
<protein>
    <recommendedName>
        <fullName evidence="6">Transporter</fullName>
    </recommendedName>
</protein>
<evidence type="ECO:0000256" key="5">
    <source>
        <dbReference type="ARBA" id="ARBA00023136"/>
    </source>
</evidence>
<sequence length="509" mass="56426">MDNKRDQWGTKLGFILAAVGSAVGLGNIWRFPYLVYENGGGAFLVPYFFAIFTAGIPLLILEYGMGHKFRGSTPLAMARGNKKWEWLGWWPSITAFFILGYYSMILSWAMKYFTLSFNKGWGSDPNTYFYDDFLKLTESPFQFGSVIWPVLIGILLVWAISWFICYRGVKGGIEKLNKVLLPTLVAIMVIIVIRGVTLEGATLGLNKLFTPDWSKVMEPKVWIAAYGQVFYSLSLAMGIMMTYSSYLPKKTDINNSAFMTGFANCGFEFLCAIGVFAILGFMATSQGVGIEEVVSSGIGLAFIVFPKVFTIMGTWGTILGCLFFACLVFAGLTSCVSLVEAVSSAVIDKTGWERKKVVSGIALIGAVVSATFASGAGLYILDIMDNFVNCYGIVVVGLLEAIVIGWIIKPSVIREHTNKTSYFRIGKWWDFTVKFVTPTMLAIMLVSNFVTELKAPYGGYNLPELFAYGWSVIGLGIIGALLFSRRPWNNKAIENFKDEDEEEMKEEVV</sequence>
<name>A0A174JMG1_9CLOT</name>
<dbReference type="EMBL" id="CYZV01000014">
    <property type="protein sequence ID" value="CUO13849.1"/>
    <property type="molecule type" value="Genomic_DNA"/>
</dbReference>
<feature type="transmembrane region" description="Helical" evidence="7">
    <location>
        <begin position="360"/>
        <end position="380"/>
    </location>
</feature>
<dbReference type="STRING" id="84024.ERS852471_00835"/>
<accession>A0A174JMG1</accession>
<feature type="transmembrane region" description="Helical" evidence="7">
    <location>
        <begin position="43"/>
        <end position="65"/>
    </location>
</feature>
<dbReference type="PANTHER" id="PTHR42948:SF1">
    <property type="entry name" value="TRANSPORTER"/>
    <property type="match status" value="1"/>
</dbReference>
<dbReference type="AlphaFoldDB" id="A0A174JMG1"/>
<dbReference type="InterPro" id="IPR037272">
    <property type="entry name" value="SNS_sf"/>
</dbReference>
<dbReference type="OrthoDB" id="9762833at2"/>
<evidence type="ECO:0000256" key="6">
    <source>
        <dbReference type="RuleBase" id="RU003732"/>
    </source>
</evidence>
<dbReference type="PRINTS" id="PR00176">
    <property type="entry name" value="NANEUSMPORT"/>
</dbReference>
<keyword evidence="2 6" id="KW-0813">Transport</keyword>
<comment type="similarity">
    <text evidence="6">Belongs to the sodium:neurotransmitter symporter (SNF) (TC 2.A.22) family.</text>
</comment>
<feature type="transmembrane region" description="Helical" evidence="7">
    <location>
        <begin position="146"/>
        <end position="167"/>
    </location>
</feature>
<evidence type="ECO:0000256" key="3">
    <source>
        <dbReference type="ARBA" id="ARBA00022692"/>
    </source>
</evidence>
<dbReference type="InterPro" id="IPR000175">
    <property type="entry name" value="Na/ntran_symport"/>
</dbReference>
<feature type="transmembrane region" description="Helical" evidence="7">
    <location>
        <begin position="465"/>
        <end position="483"/>
    </location>
</feature>
<feature type="transmembrane region" description="Helical" evidence="7">
    <location>
        <begin position="86"/>
        <end position="110"/>
    </location>
</feature>
<dbReference type="PANTHER" id="PTHR42948">
    <property type="entry name" value="TRANSPORTER"/>
    <property type="match status" value="1"/>
</dbReference>
<dbReference type="Proteomes" id="UP000095558">
    <property type="component" value="Unassembled WGS sequence"/>
</dbReference>
<feature type="transmembrane region" description="Helical" evidence="7">
    <location>
        <begin position="258"/>
        <end position="283"/>
    </location>
</feature>
<dbReference type="Pfam" id="PF00209">
    <property type="entry name" value="SNF"/>
    <property type="match status" value="2"/>
</dbReference>
<feature type="transmembrane region" description="Helical" evidence="7">
    <location>
        <begin position="179"/>
        <end position="201"/>
    </location>
</feature>
<dbReference type="GO" id="GO:0015293">
    <property type="term" value="F:symporter activity"/>
    <property type="evidence" value="ECO:0007669"/>
    <property type="project" value="UniProtKB-KW"/>
</dbReference>
<feature type="transmembrane region" description="Helical" evidence="7">
    <location>
        <begin position="428"/>
        <end position="450"/>
    </location>
</feature>
<feature type="transmembrane region" description="Helical" evidence="7">
    <location>
        <begin position="221"/>
        <end position="246"/>
    </location>
</feature>